<accession>A0A804MBW9</accession>
<reference evidence="10" key="2">
    <citation type="submission" date="2019-07" db="EMBL/GenBank/DDBJ databases">
        <authorList>
            <person name="Seetharam A."/>
            <person name="Woodhouse M."/>
            <person name="Cannon E."/>
        </authorList>
    </citation>
    <scope>NUCLEOTIDE SEQUENCE [LARGE SCALE GENOMIC DNA]</scope>
    <source>
        <strain evidence="10">cv. B73</strain>
    </source>
</reference>
<dbReference type="EnsemblPlants" id="Zm00001eb074040_T001">
    <property type="protein sequence ID" value="Zm00001eb074040_P001"/>
    <property type="gene ID" value="Zm00001eb074040"/>
</dbReference>
<name>A0A804MBW9_MAIZE</name>
<dbReference type="Gramene" id="Zm00001eb074040_T001">
    <property type="protein sequence ID" value="Zm00001eb074040_P001"/>
    <property type="gene ID" value="Zm00001eb074040"/>
</dbReference>
<proteinExistence type="inferred from homology"/>
<dbReference type="KEGG" id="zma:109943971"/>
<evidence type="ECO:0000256" key="8">
    <source>
        <dbReference type="PROSITE-ProRule" id="PRU00282"/>
    </source>
</evidence>
<reference evidence="11" key="1">
    <citation type="submission" date="2015-12" db="EMBL/GenBank/DDBJ databases">
        <title>Update maize B73 reference genome by single molecule sequencing technologies.</title>
        <authorList>
            <consortium name="Maize Genome Sequencing Project"/>
            <person name="Ware D."/>
        </authorList>
    </citation>
    <scope>NUCLEOTIDE SEQUENCE [LARGE SCALE GENOMIC DNA]</scope>
    <source>
        <strain evidence="11">cv. B73</strain>
    </source>
</reference>
<evidence type="ECO:0000256" key="7">
    <source>
        <dbReference type="ARBA" id="ARBA00023136"/>
    </source>
</evidence>
<keyword evidence="3 9" id="KW-0813">Transport</keyword>
<keyword evidence="5" id="KW-0677">Repeat</keyword>
<dbReference type="InParanoid" id="A0A804MBW9"/>
<dbReference type="Proteomes" id="UP000007305">
    <property type="component" value="Chromosome 2"/>
</dbReference>
<evidence type="ECO:0000256" key="3">
    <source>
        <dbReference type="ARBA" id="ARBA00022448"/>
    </source>
</evidence>
<comment type="subcellular location">
    <subcellularLocation>
        <location evidence="1">Membrane</location>
        <topology evidence="1">Multi-pass membrane protein</topology>
    </subcellularLocation>
</comment>
<sequence>MLNFLAGPFGAICKLVPLYSLLRSLFLTAGDIHEVVLIIEVVLRKDNYNSMQRSIDILSFVLSLRVRVLFDNAKWAYPGGFSEEKQARRELNDPENALIYAFAGAITGAITTPLDVMKTRLMVQGQGNQYTGIVSCAQTILREEGPKAFSKASLVPTALVLLRWETNTSEMETLL</sequence>
<dbReference type="PROSITE" id="PS50920">
    <property type="entry name" value="SOLCAR"/>
    <property type="match status" value="1"/>
</dbReference>
<keyword evidence="4 8" id="KW-0812">Transmembrane</keyword>
<feature type="repeat" description="Solcar" evidence="8">
    <location>
        <begin position="95"/>
        <end position="175"/>
    </location>
</feature>
<evidence type="ECO:0000256" key="5">
    <source>
        <dbReference type="ARBA" id="ARBA00022737"/>
    </source>
</evidence>
<evidence type="ECO:0000313" key="11">
    <source>
        <dbReference type="Proteomes" id="UP000007305"/>
    </source>
</evidence>
<evidence type="ECO:0000256" key="4">
    <source>
        <dbReference type="ARBA" id="ARBA00022692"/>
    </source>
</evidence>
<evidence type="ECO:0000256" key="2">
    <source>
        <dbReference type="ARBA" id="ARBA00006375"/>
    </source>
</evidence>
<reference evidence="10" key="3">
    <citation type="submission" date="2021-05" db="UniProtKB">
        <authorList>
            <consortium name="EnsemblPlants"/>
        </authorList>
    </citation>
    <scope>IDENTIFICATION</scope>
    <source>
        <strain evidence="10">cv. B73</strain>
    </source>
</reference>
<dbReference type="Gene3D" id="1.50.40.10">
    <property type="entry name" value="Mitochondrial carrier domain"/>
    <property type="match status" value="1"/>
</dbReference>
<evidence type="ECO:0000256" key="6">
    <source>
        <dbReference type="ARBA" id="ARBA00022989"/>
    </source>
</evidence>
<evidence type="ECO:0000313" key="10">
    <source>
        <dbReference type="EnsemblPlants" id="Zm00001eb074040_P001"/>
    </source>
</evidence>
<dbReference type="GeneID" id="109943971"/>
<comment type="similarity">
    <text evidence="2 9">Belongs to the mitochondrial carrier (TC 2.A.29) family.</text>
</comment>
<dbReference type="AlphaFoldDB" id="A0A804MBW9"/>
<keyword evidence="7 8" id="KW-0472">Membrane</keyword>
<dbReference type="SUPFAM" id="SSF103506">
    <property type="entry name" value="Mitochondrial carrier"/>
    <property type="match status" value="1"/>
</dbReference>
<dbReference type="Pfam" id="PF00153">
    <property type="entry name" value="Mito_carr"/>
    <property type="match status" value="1"/>
</dbReference>
<protein>
    <submittedName>
        <fullName evidence="10">Uncharacterized protein</fullName>
    </submittedName>
</protein>
<dbReference type="InterPro" id="IPR023395">
    <property type="entry name" value="MCP_dom_sf"/>
</dbReference>
<keyword evidence="6" id="KW-1133">Transmembrane helix</keyword>
<keyword evidence="11" id="KW-1185">Reference proteome</keyword>
<dbReference type="RefSeq" id="XP_020403775.1">
    <property type="nucleotide sequence ID" value="XM_020548186.2"/>
</dbReference>
<gene>
    <name evidence="10" type="primary">LOC109943971</name>
</gene>
<dbReference type="OrthoDB" id="276989at2759"/>
<evidence type="ECO:0000256" key="1">
    <source>
        <dbReference type="ARBA" id="ARBA00004141"/>
    </source>
</evidence>
<dbReference type="PANTHER" id="PTHR45667">
    <property type="entry name" value="S-ADENOSYLMETHIONINE MITOCHONDRIAL CARRIER PROTEIN"/>
    <property type="match status" value="1"/>
</dbReference>
<dbReference type="GO" id="GO:0016020">
    <property type="term" value="C:membrane"/>
    <property type="evidence" value="ECO:0007669"/>
    <property type="project" value="UniProtKB-SubCell"/>
</dbReference>
<dbReference type="InterPro" id="IPR018108">
    <property type="entry name" value="MCP_transmembrane"/>
</dbReference>
<evidence type="ECO:0000256" key="9">
    <source>
        <dbReference type="RuleBase" id="RU000488"/>
    </source>
</evidence>
<organism evidence="10 11">
    <name type="scientific">Zea mays</name>
    <name type="common">Maize</name>
    <dbReference type="NCBI Taxonomy" id="4577"/>
    <lineage>
        <taxon>Eukaryota</taxon>
        <taxon>Viridiplantae</taxon>
        <taxon>Streptophyta</taxon>
        <taxon>Embryophyta</taxon>
        <taxon>Tracheophyta</taxon>
        <taxon>Spermatophyta</taxon>
        <taxon>Magnoliopsida</taxon>
        <taxon>Liliopsida</taxon>
        <taxon>Poales</taxon>
        <taxon>Poaceae</taxon>
        <taxon>PACMAD clade</taxon>
        <taxon>Panicoideae</taxon>
        <taxon>Andropogonodae</taxon>
        <taxon>Andropogoneae</taxon>
        <taxon>Tripsacinae</taxon>
        <taxon>Zea</taxon>
    </lineage>
</organism>